<proteinExistence type="predicted"/>
<accession>A0A1N6EEQ1</accession>
<evidence type="ECO:0000256" key="1">
    <source>
        <dbReference type="SAM" id="Phobius"/>
    </source>
</evidence>
<feature type="transmembrane region" description="Helical" evidence="1">
    <location>
        <begin position="27"/>
        <end position="47"/>
    </location>
</feature>
<dbReference type="RefSeq" id="WP_074228192.1">
    <property type="nucleotide sequence ID" value="NZ_FSRQ01000001.1"/>
</dbReference>
<evidence type="ECO:0008006" key="4">
    <source>
        <dbReference type="Google" id="ProtNLM"/>
    </source>
</evidence>
<protein>
    <recommendedName>
        <fullName evidence="4">PH domain-containing protein</fullName>
    </recommendedName>
</protein>
<dbReference type="AlphaFoldDB" id="A0A1N6EEQ1"/>
<name>A0A1N6EEQ1_9FLAO</name>
<evidence type="ECO:0000313" key="2">
    <source>
        <dbReference type="EMBL" id="SIN81503.1"/>
    </source>
</evidence>
<evidence type="ECO:0000313" key="3">
    <source>
        <dbReference type="Proteomes" id="UP000184782"/>
    </source>
</evidence>
<gene>
    <name evidence="2" type="ORF">SAMN05421769_0257</name>
</gene>
<dbReference type="OrthoDB" id="1375131at2"/>
<keyword evidence="1" id="KW-0472">Membrane</keyword>
<dbReference type="Proteomes" id="UP000184782">
    <property type="component" value="Unassembled WGS sequence"/>
</dbReference>
<sequence length="167" mass="20080">MKLRENEKIIEEIEHSNRIPFRLEDMLTIPFFIGFSFVVTFILSQSIESRKDVIYYLIYPMMILFAIFMTLGRIFIRWYKTKTSRFYISNQRIIFTDKTGKLIDKSFKLENLEISYREDLYGSGYIIIGKPEPLIQGRGINFFEDQDVMYNVYRVKEIFNKINFAKI</sequence>
<reference evidence="3" key="1">
    <citation type="submission" date="2016-12" db="EMBL/GenBank/DDBJ databases">
        <authorList>
            <person name="Varghese N."/>
            <person name="Submissions S."/>
        </authorList>
    </citation>
    <scope>NUCLEOTIDE SEQUENCE [LARGE SCALE GENOMIC DNA]</scope>
    <source>
        <strain evidence="3">DSM 16779</strain>
    </source>
</reference>
<keyword evidence="1" id="KW-1133">Transmembrane helix</keyword>
<keyword evidence="3" id="KW-1185">Reference proteome</keyword>
<dbReference type="EMBL" id="FSRQ01000001">
    <property type="protein sequence ID" value="SIN81503.1"/>
    <property type="molecule type" value="Genomic_DNA"/>
</dbReference>
<feature type="transmembrane region" description="Helical" evidence="1">
    <location>
        <begin position="53"/>
        <end position="76"/>
    </location>
</feature>
<keyword evidence="1" id="KW-0812">Transmembrane</keyword>
<organism evidence="2 3">
    <name type="scientific">Chryseobacterium scophthalmum</name>
    <dbReference type="NCBI Taxonomy" id="59733"/>
    <lineage>
        <taxon>Bacteria</taxon>
        <taxon>Pseudomonadati</taxon>
        <taxon>Bacteroidota</taxon>
        <taxon>Flavobacteriia</taxon>
        <taxon>Flavobacteriales</taxon>
        <taxon>Weeksellaceae</taxon>
        <taxon>Chryseobacterium group</taxon>
        <taxon>Chryseobacterium</taxon>
    </lineage>
</organism>